<dbReference type="AlphaFoldDB" id="A0A286UW60"/>
<evidence type="ECO:0000313" key="2">
    <source>
        <dbReference type="EMBL" id="PAV23685.1"/>
    </source>
</evidence>
<evidence type="ECO:0000313" key="3">
    <source>
        <dbReference type="Proteomes" id="UP000217199"/>
    </source>
</evidence>
<feature type="domain" description="Cytidyltransferase-like" evidence="1">
    <location>
        <begin position="170"/>
        <end position="294"/>
    </location>
</feature>
<dbReference type="InterPro" id="IPR014729">
    <property type="entry name" value="Rossmann-like_a/b/a_fold"/>
</dbReference>
<dbReference type="Gene3D" id="3.40.50.620">
    <property type="entry name" value="HUPs"/>
    <property type="match status" value="1"/>
</dbReference>
<dbReference type="Proteomes" id="UP000217199">
    <property type="component" value="Unassembled WGS sequence"/>
</dbReference>
<protein>
    <submittedName>
        <fullName evidence="2">Nucleotidylyl transferase</fullName>
    </submittedName>
</protein>
<keyword evidence="3" id="KW-1185">Reference proteome</keyword>
<reference evidence="2 3" key="1">
    <citation type="journal article" date="2017" name="Mol. Ecol.">
        <title>Comparative and population genomic landscape of Phellinus noxius: A hypervariable fungus causing root rot in trees.</title>
        <authorList>
            <person name="Chung C.L."/>
            <person name="Lee T.J."/>
            <person name="Akiba M."/>
            <person name="Lee H.H."/>
            <person name="Kuo T.H."/>
            <person name="Liu D."/>
            <person name="Ke H.M."/>
            <person name="Yokoi T."/>
            <person name="Roa M.B."/>
            <person name="Lu M.J."/>
            <person name="Chang Y.Y."/>
            <person name="Ann P.J."/>
            <person name="Tsai J.N."/>
            <person name="Chen C.Y."/>
            <person name="Tzean S.S."/>
            <person name="Ota Y."/>
            <person name="Hattori T."/>
            <person name="Sahashi N."/>
            <person name="Liou R.F."/>
            <person name="Kikuchi T."/>
            <person name="Tsai I.J."/>
        </authorList>
    </citation>
    <scope>NUCLEOTIDE SEQUENCE [LARGE SCALE GENOMIC DNA]</scope>
    <source>
        <strain evidence="2 3">FFPRI411160</strain>
    </source>
</reference>
<dbReference type="STRING" id="2282107.A0A286UW60"/>
<dbReference type="SUPFAM" id="SSF52374">
    <property type="entry name" value="Nucleotidylyl transferase"/>
    <property type="match status" value="1"/>
</dbReference>
<proteinExistence type="predicted"/>
<gene>
    <name evidence="2" type="ORF">PNOK_0075300</name>
</gene>
<dbReference type="Pfam" id="PF01467">
    <property type="entry name" value="CTP_transf_like"/>
    <property type="match status" value="1"/>
</dbReference>
<dbReference type="InParanoid" id="A0A286UW60"/>
<dbReference type="NCBIfam" id="TIGR00125">
    <property type="entry name" value="cyt_tran_rel"/>
    <property type="match status" value="1"/>
</dbReference>
<dbReference type="PANTHER" id="PTHR10695">
    <property type="entry name" value="DEPHOSPHO-COA KINASE-RELATED"/>
    <property type="match status" value="1"/>
</dbReference>
<name>A0A286UW60_9AGAM</name>
<dbReference type="InterPro" id="IPR004821">
    <property type="entry name" value="Cyt_trans-like"/>
</dbReference>
<dbReference type="GO" id="GO:0015937">
    <property type="term" value="P:coenzyme A biosynthetic process"/>
    <property type="evidence" value="ECO:0007669"/>
    <property type="project" value="TreeGrafter"/>
</dbReference>
<keyword evidence="2" id="KW-0808">Transferase</keyword>
<dbReference type="EMBL" id="NBII01000001">
    <property type="protein sequence ID" value="PAV23685.1"/>
    <property type="molecule type" value="Genomic_DNA"/>
</dbReference>
<organism evidence="2 3">
    <name type="scientific">Pyrrhoderma noxium</name>
    <dbReference type="NCBI Taxonomy" id="2282107"/>
    <lineage>
        <taxon>Eukaryota</taxon>
        <taxon>Fungi</taxon>
        <taxon>Dikarya</taxon>
        <taxon>Basidiomycota</taxon>
        <taxon>Agaricomycotina</taxon>
        <taxon>Agaricomycetes</taxon>
        <taxon>Hymenochaetales</taxon>
        <taxon>Hymenochaetaceae</taxon>
        <taxon>Pyrrhoderma</taxon>
    </lineage>
</organism>
<comment type="caution">
    <text evidence="2">The sequence shown here is derived from an EMBL/GenBank/DDBJ whole genome shotgun (WGS) entry which is preliminary data.</text>
</comment>
<dbReference type="PANTHER" id="PTHR10695:SF46">
    <property type="entry name" value="BIFUNCTIONAL COENZYME A SYNTHASE-RELATED"/>
    <property type="match status" value="1"/>
</dbReference>
<dbReference type="OrthoDB" id="330671at2759"/>
<sequence>MSSSTTFSHSILVLELVNLHDTHRFTSAISKATESTTDRLLIIIFCEAFNKDVNLSHTQSWPDVQAILTTVYVESTRIAQKANRILMDVDVLLRGLDSVVSLEKQDSWQHVFRTSKDETGYPLPDWVWKLTSTFLNVQEFPTTKANIGRNFTDGTGTANLTPSTFPVVALGGTFDHLHSGHKILLSMAAWIAHEKLIVGVTGDSLLQKKVHKDLLESLDTRITRTRNFLEFFKPGINYHVVPINDVYGPTAVDHYIQALVVSKETLGGASSIAKFREEREMPPLQCFVIDVISMTSSNLDAEDMEIIARKVHKNEGRREGCEIHITCNFFVILKF</sequence>
<dbReference type="GO" id="GO:0004140">
    <property type="term" value="F:dephospho-CoA kinase activity"/>
    <property type="evidence" value="ECO:0007669"/>
    <property type="project" value="TreeGrafter"/>
</dbReference>
<accession>A0A286UW60</accession>
<evidence type="ECO:0000259" key="1">
    <source>
        <dbReference type="Pfam" id="PF01467"/>
    </source>
</evidence>